<dbReference type="Proteomes" id="UP000574067">
    <property type="component" value="Unassembled WGS sequence"/>
</dbReference>
<feature type="transmembrane region" description="Helical" evidence="1">
    <location>
        <begin position="93"/>
        <end position="112"/>
    </location>
</feature>
<dbReference type="PANTHER" id="PTHR22911">
    <property type="entry name" value="ACYL-MALONYL CONDENSING ENZYME-RELATED"/>
    <property type="match status" value="1"/>
</dbReference>
<dbReference type="PANTHER" id="PTHR22911:SF103">
    <property type="entry name" value="BLR2811 PROTEIN"/>
    <property type="match status" value="1"/>
</dbReference>
<feature type="signal peptide" evidence="2">
    <location>
        <begin position="1"/>
        <end position="19"/>
    </location>
</feature>
<proteinExistence type="predicted"/>
<dbReference type="EMBL" id="JABBFW010000007">
    <property type="protein sequence ID" value="NML15709.1"/>
    <property type="molecule type" value="Genomic_DNA"/>
</dbReference>
<evidence type="ECO:0000313" key="4">
    <source>
        <dbReference type="EMBL" id="NML15709.1"/>
    </source>
</evidence>
<keyword evidence="1" id="KW-0812">Transmembrane</keyword>
<feature type="transmembrane region" description="Helical" evidence="1">
    <location>
        <begin position="119"/>
        <end position="139"/>
    </location>
</feature>
<evidence type="ECO:0000259" key="3">
    <source>
        <dbReference type="Pfam" id="PF00892"/>
    </source>
</evidence>
<feature type="chain" id="PRO_5032403015" evidence="2">
    <location>
        <begin position="20"/>
        <end position="287"/>
    </location>
</feature>
<dbReference type="Pfam" id="PF00892">
    <property type="entry name" value="EamA"/>
    <property type="match status" value="1"/>
</dbReference>
<feature type="transmembrane region" description="Helical" evidence="1">
    <location>
        <begin position="261"/>
        <end position="281"/>
    </location>
</feature>
<dbReference type="AlphaFoldDB" id="A0A848FB89"/>
<dbReference type="InterPro" id="IPR000620">
    <property type="entry name" value="EamA_dom"/>
</dbReference>
<keyword evidence="2" id="KW-0732">Signal</keyword>
<feature type="transmembrane region" description="Helical" evidence="1">
    <location>
        <begin position="236"/>
        <end position="255"/>
    </location>
</feature>
<feature type="transmembrane region" description="Helical" evidence="1">
    <location>
        <begin position="204"/>
        <end position="224"/>
    </location>
</feature>
<keyword evidence="1" id="KW-0472">Membrane</keyword>
<sequence>MKGERLGIALLVLATASFAALDSTAKAVGAAVPVLVAMWFRYLLQAAATGALVVARKGRGAFATRRPLLHALRGLLFSGSGVLAFLSLRHLPIGEFTALMMLTPLLITLLAATRLGERVTLPQWALVAGSFGGALLVIQPDARDFKWAMLLPLALVVVNAVYQLLTSRLMRENDAATLQLWTGSVAVGVTTLALPWAGPWPVQPQLWALLALMAVFSTAGHTMLTMAYGHARAPTLTPFLYAQVGFATLAGWLVFGHAPDAWTLLGIAVIAACGVGGTWLAGHRAGR</sequence>
<evidence type="ECO:0000256" key="1">
    <source>
        <dbReference type="SAM" id="Phobius"/>
    </source>
</evidence>
<keyword evidence="1" id="KW-1133">Transmembrane helix</keyword>
<dbReference type="InterPro" id="IPR037185">
    <property type="entry name" value="EmrE-like"/>
</dbReference>
<accession>A0A848FB89</accession>
<name>A0A848FB89_9BURK</name>
<organism evidence="4 5">
    <name type="scientific">Azohydromonas caseinilytica</name>
    <dbReference type="NCBI Taxonomy" id="2728836"/>
    <lineage>
        <taxon>Bacteria</taxon>
        <taxon>Pseudomonadati</taxon>
        <taxon>Pseudomonadota</taxon>
        <taxon>Betaproteobacteria</taxon>
        <taxon>Burkholderiales</taxon>
        <taxon>Sphaerotilaceae</taxon>
        <taxon>Azohydromonas</taxon>
    </lineage>
</organism>
<feature type="domain" description="EamA" evidence="3">
    <location>
        <begin position="6"/>
        <end position="138"/>
    </location>
</feature>
<evidence type="ECO:0000256" key="2">
    <source>
        <dbReference type="SAM" id="SignalP"/>
    </source>
</evidence>
<dbReference type="GO" id="GO:0016020">
    <property type="term" value="C:membrane"/>
    <property type="evidence" value="ECO:0007669"/>
    <property type="project" value="InterPro"/>
</dbReference>
<dbReference type="SUPFAM" id="SSF103481">
    <property type="entry name" value="Multidrug resistance efflux transporter EmrE"/>
    <property type="match status" value="2"/>
</dbReference>
<evidence type="ECO:0000313" key="5">
    <source>
        <dbReference type="Proteomes" id="UP000574067"/>
    </source>
</evidence>
<keyword evidence="5" id="KW-1185">Reference proteome</keyword>
<dbReference type="RefSeq" id="WP_169160617.1">
    <property type="nucleotide sequence ID" value="NZ_JABBFW010000007.1"/>
</dbReference>
<protein>
    <submittedName>
        <fullName evidence="4">DMT family transporter</fullName>
    </submittedName>
</protein>
<reference evidence="4 5" key="1">
    <citation type="submission" date="2020-04" db="EMBL/GenBank/DDBJ databases">
        <title>Azohydromonas sp. isolated from soil.</title>
        <authorList>
            <person name="Dahal R.H."/>
        </authorList>
    </citation>
    <scope>NUCLEOTIDE SEQUENCE [LARGE SCALE GENOMIC DNA]</scope>
    <source>
        <strain evidence="4 5">G-1-1-14</strain>
    </source>
</reference>
<comment type="caution">
    <text evidence="4">The sequence shown here is derived from an EMBL/GenBank/DDBJ whole genome shotgun (WGS) entry which is preliminary data.</text>
</comment>
<gene>
    <name evidence="4" type="ORF">HHL10_12085</name>
</gene>
<feature type="transmembrane region" description="Helical" evidence="1">
    <location>
        <begin position="39"/>
        <end position="55"/>
    </location>
</feature>
<feature type="transmembrane region" description="Helical" evidence="1">
    <location>
        <begin position="177"/>
        <end position="198"/>
    </location>
</feature>
<feature type="transmembrane region" description="Helical" evidence="1">
    <location>
        <begin position="145"/>
        <end position="165"/>
    </location>
</feature>
<feature type="transmembrane region" description="Helical" evidence="1">
    <location>
        <begin position="67"/>
        <end position="87"/>
    </location>
</feature>